<accession>A0A368F858</accession>
<feature type="compositionally biased region" description="Polar residues" evidence="1">
    <location>
        <begin position="116"/>
        <end position="139"/>
    </location>
</feature>
<feature type="compositionally biased region" description="Low complexity" evidence="1">
    <location>
        <begin position="62"/>
        <end position="74"/>
    </location>
</feature>
<feature type="compositionally biased region" description="Polar residues" evidence="1">
    <location>
        <begin position="36"/>
        <end position="61"/>
    </location>
</feature>
<sequence length="616" mass="69072">MFSKDIRISTESSENKKPRRARKESARQKRREKKNVNSNESKLLTGNDVLQQSSGAATNGCSEVPSQSVYSSQEESSHTELNDVPAGCAEIHTESQSSQQEVMESVLHLLELISQNPTQPTSDPSFPTSNASVVSSSMQPAVIRSDPTVARESSSHDSLNHAVQTRSVENVWYLPKVQDLRRNLSMLHSSSWVKQNVAEGIYSTWRNSNSAFINRWFAAGVSPWENGVSGDRWGTAESLKPYLVEERCSRSCTGRKQTHDWRDRRCNVKEGAISVRSVSPRTVSEPENANLPCDASVPPSDTEYSLGLTSERNPNGEIDGKVDAGECMSALADVKVEAGSGLPVPAVESVELQATDDLNSKTQVNCSKEDVDAFIGNSLRSLEDVSFQVDRVLRVMIDFLHPDGRSLLGLNSSDFYRLCSFYSRVNFERLDDLEWEKVDIHLVEMLFEHLLWLCRSLVVGMLAKEALLVEDHIDFARLDLDLSYYDDLDEHKEIDLLLALAEDLRCIPQVQSNDRYGWFTVCQALRDIVNAFDANDRPRLRELGVVDTAERVSERIVLGMTVSTDDVMNLLRDSMNSGFGEYIWLVENHPQLISTMDHVDWYVISASSCCTFHPFS</sequence>
<feature type="region of interest" description="Disordered" evidence="1">
    <location>
        <begin position="1"/>
        <end position="82"/>
    </location>
</feature>
<dbReference type="AlphaFoldDB" id="A0A368F858"/>
<dbReference type="EMBL" id="JOJR01002702">
    <property type="protein sequence ID" value="RCN28354.1"/>
    <property type="molecule type" value="Genomic_DNA"/>
</dbReference>
<evidence type="ECO:0000313" key="2">
    <source>
        <dbReference type="EMBL" id="RCN28354.1"/>
    </source>
</evidence>
<name>A0A368F858_ANCCA</name>
<feature type="region of interest" description="Disordered" evidence="1">
    <location>
        <begin position="116"/>
        <end position="140"/>
    </location>
</feature>
<evidence type="ECO:0000256" key="1">
    <source>
        <dbReference type="SAM" id="MobiDB-lite"/>
    </source>
</evidence>
<evidence type="ECO:0000313" key="3">
    <source>
        <dbReference type="Proteomes" id="UP000252519"/>
    </source>
</evidence>
<feature type="region of interest" description="Disordered" evidence="1">
    <location>
        <begin position="277"/>
        <end position="315"/>
    </location>
</feature>
<organism evidence="2 3">
    <name type="scientific">Ancylostoma caninum</name>
    <name type="common">Dog hookworm</name>
    <dbReference type="NCBI Taxonomy" id="29170"/>
    <lineage>
        <taxon>Eukaryota</taxon>
        <taxon>Metazoa</taxon>
        <taxon>Ecdysozoa</taxon>
        <taxon>Nematoda</taxon>
        <taxon>Chromadorea</taxon>
        <taxon>Rhabditida</taxon>
        <taxon>Rhabditina</taxon>
        <taxon>Rhabditomorpha</taxon>
        <taxon>Strongyloidea</taxon>
        <taxon>Ancylostomatidae</taxon>
        <taxon>Ancylostomatinae</taxon>
        <taxon>Ancylostoma</taxon>
    </lineage>
</organism>
<feature type="compositionally biased region" description="Basic and acidic residues" evidence="1">
    <location>
        <begin position="1"/>
        <end position="16"/>
    </location>
</feature>
<dbReference type="Proteomes" id="UP000252519">
    <property type="component" value="Unassembled WGS sequence"/>
</dbReference>
<protein>
    <submittedName>
        <fullName evidence="2">Uncharacterized protein</fullName>
    </submittedName>
</protein>
<proteinExistence type="predicted"/>
<keyword evidence="3" id="KW-1185">Reference proteome</keyword>
<dbReference type="OrthoDB" id="10468322at2759"/>
<feature type="compositionally biased region" description="Basic residues" evidence="1">
    <location>
        <begin position="17"/>
        <end position="33"/>
    </location>
</feature>
<gene>
    <name evidence="2" type="ORF">ANCCAN_25902</name>
</gene>
<feature type="compositionally biased region" description="Polar residues" evidence="1">
    <location>
        <begin position="277"/>
        <end position="287"/>
    </location>
</feature>
<comment type="caution">
    <text evidence="2">The sequence shown here is derived from an EMBL/GenBank/DDBJ whole genome shotgun (WGS) entry which is preliminary data.</text>
</comment>
<reference evidence="2 3" key="1">
    <citation type="submission" date="2014-10" db="EMBL/GenBank/DDBJ databases">
        <title>Draft genome of the hookworm Ancylostoma caninum.</title>
        <authorList>
            <person name="Mitreva M."/>
        </authorList>
    </citation>
    <scope>NUCLEOTIDE SEQUENCE [LARGE SCALE GENOMIC DNA]</scope>
    <source>
        <strain evidence="2 3">Baltimore</strain>
    </source>
</reference>